<evidence type="ECO:0000256" key="1">
    <source>
        <dbReference type="ARBA" id="ARBA00022737"/>
    </source>
</evidence>
<name>A0AAW9K0T1_CARML</name>
<gene>
    <name evidence="4" type="ORF">RAK27_17525</name>
</gene>
<feature type="repeat" description="TPR" evidence="3">
    <location>
        <begin position="204"/>
        <end position="237"/>
    </location>
</feature>
<evidence type="ECO:0000256" key="2">
    <source>
        <dbReference type="ARBA" id="ARBA00022803"/>
    </source>
</evidence>
<dbReference type="Proteomes" id="UP001290462">
    <property type="component" value="Unassembled WGS sequence"/>
</dbReference>
<proteinExistence type="predicted"/>
<dbReference type="InterPro" id="IPR011990">
    <property type="entry name" value="TPR-like_helical_dom_sf"/>
</dbReference>
<protein>
    <submittedName>
        <fullName evidence="4">Tetratricopeptide repeat protein</fullName>
    </submittedName>
</protein>
<dbReference type="Gene3D" id="1.25.40.10">
    <property type="entry name" value="Tetratricopeptide repeat domain"/>
    <property type="match status" value="2"/>
</dbReference>
<dbReference type="InterPro" id="IPR019734">
    <property type="entry name" value="TPR_rpt"/>
</dbReference>
<evidence type="ECO:0000313" key="4">
    <source>
        <dbReference type="EMBL" id="MDZ5760444.1"/>
    </source>
</evidence>
<reference evidence="4" key="1">
    <citation type="submission" date="2023-08" db="EMBL/GenBank/DDBJ databases">
        <title>Genomic characterization of piscicolin 126 produced by Carnobacterium maltaromaticum CM22 strain isolated from salmon (Salmo salar).</title>
        <authorList>
            <person name="Gonzalez-Gragera E."/>
            <person name="Garcia-Lopez J.D."/>
            <person name="Teso-Perez C."/>
            <person name="Gimenez-Hernandez I."/>
            <person name="Peralta-Sanchez J.M."/>
            <person name="Valdivia E."/>
            <person name="Montalban-Lopez M."/>
            <person name="Martin-Platero A.M."/>
            <person name="Banos A."/>
            <person name="Martinez-Bueno M."/>
        </authorList>
    </citation>
    <scope>NUCLEOTIDE SEQUENCE</scope>
    <source>
        <strain evidence="4">CM22</strain>
    </source>
</reference>
<dbReference type="PANTHER" id="PTHR45586:SF15">
    <property type="entry name" value="TPR REPEAT-CONTAINING PROTEIN YPIA"/>
    <property type="match status" value="1"/>
</dbReference>
<feature type="repeat" description="TPR" evidence="3">
    <location>
        <begin position="272"/>
        <end position="305"/>
    </location>
</feature>
<evidence type="ECO:0000256" key="3">
    <source>
        <dbReference type="PROSITE-ProRule" id="PRU00339"/>
    </source>
</evidence>
<dbReference type="SMART" id="SM00028">
    <property type="entry name" value="TPR"/>
    <property type="match status" value="7"/>
</dbReference>
<dbReference type="Pfam" id="PF13181">
    <property type="entry name" value="TPR_8"/>
    <property type="match status" value="1"/>
</dbReference>
<accession>A0AAW9K0T1</accession>
<dbReference type="PROSITE" id="PS50005">
    <property type="entry name" value="TPR"/>
    <property type="match status" value="2"/>
</dbReference>
<dbReference type="RefSeq" id="WP_322809684.1">
    <property type="nucleotide sequence ID" value="NZ_JAVBVO010000005.1"/>
</dbReference>
<dbReference type="AlphaFoldDB" id="A0AAW9K0T1"/>
<dbReference type="PANTHER" id="PTHR45586">
    <property type="entry name" value="TPR REPEAT-CONTAINING PROTEIN PA4667"/>
    <property type="match status" value="1"/>
</dbReference>
<dbReference type="EMBL" id="JAVBVO010000005">
    <property type="protein sequence ID" value="MDZ5760444.1"/>
    <property type="molecule type" value="Genomic_DNA"/>
</dbReference>
<organism evidence="4 5">
    <name type="scientific">Carnobacterium maltaromaticum</name>
    <name type="common">Carnobacterium piscicola</name>
    <dbReference type="NCBI Taxonomy" id="2751"/>
    <lineage>
        <taxon>Bacteria</taxon>
        <taxon>Bacillati</taxon>
        <taxon>Bacillota</taxon>
        <taxon>Bacilli</taxon>
        <taxon>Lactobacillales</taxon>
        <taxon>Carnobacteriaceae</taxon>
        <taxon>Carnobacterium</taxon>
    </lineage>
</organism>
<dbReference type="SUPFAM" id="SSF48452">
    <property type="entry name" value="TPR-like"/>
    <property type="match status" value="1"/>
</dbReference>
<sequence length="421" mass="48190">MNYGEQMIEALQNNALEEAQELFIEALEKDQPEELYVLADTLYQLGFLAETKAIYEHLLIDFSHDDELKIGLAEIAIEEDDIDGAMDWLMAIEEESPAYPQALLVSADLYQVQGLYEVSEQKLLLAKELLPDEPILTFALAELYFVMGKYAQAIYGYEELSEAGLGEISGINLAQRIGSAYSAVGDFEQAIPYLELAEKENETTDLLFELGFTYLQNKEYRRASETLFKLKELDPSYTSLYPYLAKSLEEENQLDRATEVIREGLRADQYNPELFYYAADLFLKLGDEEQGEYYYQESLELNPDNETVQLALINLYLKQERFSEAVVKIDTALENEEADAQFYWSLALAQEGLENYAKAAEAYQTAYPSFTRNKDFLKAYALFLREEGALELTKEVIEKYLEIESSDEEMIAILDEINSDI</sequence>
<keyword evidence="2 3" id="KW-0802">TPR repeat</keyword>
<dbReference type="Pfam" id="PF13432">
    <property type="entry name" value="TPR_16"/>
    <property type="match status" value="2"/>
</dbReference>
<dbReference type="InterPro" id="IPR051012">
    <property type="entry name" value="CellSynth/LPSAsmb/PSIAsmb"/>
</dbReference>
<comment type="caution">
    <text evidence="4">The sequence shown here is derived from an EMBL/GenBank/DDBJ whole genome shotgun (WGS) entry which is preliminary data.</text>
</comment>
<evidence type="ECO:0000313" key="5">
    <source>
        <dbReference type="Proteomes" id="UP001290462"/>
    </source>
</evidence>
<keyword evidence="1" id="KW-0677">Repeat</keyword>